<reference evidence="4 5" key="1">
    <citation type="submission" date="2019-12" db="EMBL/GenBank/DDBJ databases">
        <title>Mucilaginibacter sp. HME9299 genome sequencing and assembly.</title>
        <authorList>
            <person name="Kang H."/>
            <person name="Kim H."/>
            <person name="Joh K."/>
        </authorList>
    </citation>
    <scope>NUCLEOTIDE SEQUENCE [LARGE SCALE GENOMIC DNA]</scope>
    <source>
        <strain evidence="4 5">HME9299</strain>
    </source>
</reference>
<feature type="domain" description="SGNH hydrolase-type esterase" evidence="3">
    <location>
        <begin position="30"/>
        <end position="216"/>
    </location>
</feature>
<evidence type="ECO:0000259" key="3">
    <source>
        <dbReference type="Pfam" id="PF13472"/>
    </source>
</evidence>
<dbReference type="AlphaFoldDB" id="A0A6I4IFH5"/>
<dbReference type="EMBL" id="WQLA01000005">
    <property type="protein sequence ID" value="MVN92296.1"/>
    <property type="molecule type" value="Genomic_DNA"/>
</dbReference>
<evidence type="ECO:0000313" key="4">
    <source>
        <dbReference type="EMBL" id="MVN92296.1"/>
    </source>
</evidence>
<dbReference type="GO" id="GO:0016788">
    <property type="term" value="F:hydrolase activity, acting on ester bonds"/>
    <property type="evidence" value="ECO:0007669"/>
    <property type="project" value="UniProtKB-ARBA"/>
</dbReference>
<organism evidence="4 5">
    <name type="scientific">Mucilaginibacter aquatilis</name>
    <dbReference type="NCBI Taxonomy" id="1517760"/>
    <lineage>
        <taxon>Bacteria</taxon>
        <taxon>Pseudomonadati</taxon>
        <taxon>Bacteroidota</taxon>
        <taxon>Sphingobacteriia</taxon>
        <taxon>Sphingobacteriales</taxon>
        <taxon>Sphingobacteriaceae</taxon>
        <taxon>Mucilaginibacter</taxon>
    </lineage>
</organism>
<gene>
    <name evidence="4" type="ORF">GO816_14260</name>
</gene>
<comment type="similarity">
    <text evidence="1">Belongs to the 'GDSL' lipolytic enzyme family.</text>
</comment>
<accession>A0A6I4IFH5</accession>
<dbReference type="PANTHER" id="PTHR43695:SF1">
    <property type="entry name" value="RHAMNOGALACTURONAN ACETYLESTERASE"/>
    <property type="match status" value="1"/>
</dbReference>
<keyword evidence="5" id="KW-1185">Reference proteome</keyword>
<dbReference type="Pfam" id="PF13472">
    <property type="entry name" value="Lipase_GDSL_2"/>
    <property type="match status" value="1"/>
</dbReference>
<comment type="caution">
    <text evidence="4">The sequence shown here is derived from an EMBL/GenBank/DDBJ whole genome shotgun (WGS) entry which is preliminary data.</text>
</comment>
<name>A0A6I4IFH5_9SPHI</name>
<dbReference type="InterPro" id="IPR036514">
    <property type="entry name" value="SGNH_hydro_sf"/>
</dbReference>
<dbReference type="OrthoDB" id="9807041at2"/>
<dbReference type="InterPro" id="IPR013830">
    <property type="entry name" value="SGNH_hydro"/>
</dbReference>
<sequence length="230" mass="26107">MNLVNKLLFACSLAVERIKHNLFPQRRIHLLGDSLMAPQPWYKYPRSGWGEQLYALLNTDKVKVYNKARNGASARTFYEDGYFKKALSNFKNGDIAVIGFAHNDKGDDATATTTFESYLLKFIEQLQHKGARVILGTPINIYGVNDSHGTFPQAIRRLATDYNLQLIDMTNYSNQLSAELNDEQHRELYLIIPTSKFIMFPNGITDPIHLSPYGARVFAKYAADTINPLL</sequence>
<protein>
    <recommendedName>
        <fullName evidence="3">SGNH hydrolase-type esterase domain-containing protein</fullName>
    </recommendedName>
</protein>
<dbReference type="Proteomes" id="UP000434850">
    <property type="component" value="Unassembled WGS sequence"/>
</dbReference>
<dbReference type="SUPFAM" id="SSF52266">
    <property type="entry name" value="SGNH hydrolase"/>
    <property type="match status" value="1"/>
</dbReference>
<dbReference type="PANTHER" id="PTHR43695">
    <property type="entry name" value="PUTATIVE (AFU_ORTHOLOGUE AFUA_2G17250)-RELATED"/>
    <property type="match status" value="1"/>
</dbReference>
<proteinExistence type="inferred from homology"/>
<dbReference type="RefSeq" id="WP_157542607.1">
    <property type="nucleotide sequence ID" value="NZ_WQLA01000005.1"/>
</dbReference>
<evidence type="ECO:0000256" key="1">
    <source>
        <dbReference type="ARBA" id="ARBA00008668"/>
    </source>
</evidence>
<dbReference type="Gene3D" id="3.40.50.1110">
    <property type="entry name" value="SGNH hydrolase"/>
    <property type="match status" value="1"/>
</dbReference>
<evidence type="ECO:0000313" key="5">
    <source>
        <dbReference type="Proteomes" id="UP000434850"/>
    </source>
</evidence>
<dbReference type="InterPro" id="IPR037459">
    <property type="entry name" value="RhgT-like"/>
</dbReference>
<keyword evidence="2" id="KW-0378">Hydrolase</keyword>
<evidence type="ECO:0000256" key="2">
    <source>
        <dbReference type="ARBA" id="ARBA00022801"/>
    </source>
</evidence>